<evidence type="ECO:0000313" key="4">
    <source>
        <dbReference type="EMBL" id="RAJ27253.1"/>
    </source>
</evidence>
<evidence type="ECO:0000259" key="3">
    <source>
        <dbReference type="PROSITE" id="PS51635"/>
    </source>
</evidence>
<dbReference type="Proteomes" id="UP000249754">
    <property type="component" value="Unassembled WGS sequence"/>
</dbReference>
<evidence type="ECO:0000313" key="5">
    <source>
        <dbReference type="Proteomes" id="UP000249754"/>
    </source>
</evidence>
<organism evidence="4 5">
    <name type="scientific">Pedobacter cryoconitis</name>
    <dbReference type="NCBI Taxonomy" id="188932"/>
    <lineage>
        <taxon>Bacteria</taxon>
        <taxon>Pseudomonadati</taxon>
        <taxon>Bacteroidota</taxon>
        <taxon>Sphingobacteriia</taxon>
        <taxon>Sphingobacteriales</taxon>
        <taxon>Sphingobacteriaceae</taxon>
        <taxon>Pedobacter</taxon>
    </lineage>
</organism>
<comment type="caution">
    <text evidence="2">Lacks conserved residue(s) required for the propagation of feature annotation.</text>
</comment>
<dbReference type="EMBL" id="QLLR01000020">
    <property type="protein sequence ID" value="RAJ27253.1"/>
    <property type="molecule type" value="Genomic_DNA"/>
</dbReference>
<comment type="caution">
    <text evidence="4">The sequence shown here is derived from an EMBL/GenBank/DDBJ whole genome shotgun (WGS) entry which is preliminary data.</text>
</comment>
<feature type="short sequence motif" description="DGA/G" evidence="2">
    <location>
        <begin position="296"/>
        <end position="298"/>
    </location>
</feature>
<dbReference type="GO" id="GO:0016042">
    <property type="term" value="P:lipid catabolic process"/>
    <property type="evidence" value="ECO:0007669"/>
    <property type="project" value="UniProtKB-UniRule"/>
</dbReference>
<dbReference type="GO" id="GO:0016787">
    <property type="term" value="F:hydrolase activity"/>
    <property type="evidence" value="ECO:0007669"/>
    <property type="project" value="UniProtKB-UniRule"/>
</dbReference>
<reference evidence="4 5" key="1">
    <citation type="submission" date="2018-06" db="EMBL/GenBank/DDBJ databases">
        <title>Genomic Encyclopedia of Archaeal and Bacterial Type Strains, Phase II (KMG-II): from individual species to whole genera.</title>
        <authorList>
            <person name="Goeker M."/>
        </authorList>
    </citation>
    <scope>NUCLEOTIDE SEQUENCE [LARGE SCALE GENOMIC DNA]</scope>
    <source>
        <strain evidence="4 5">DSM 14825</strain>
    </source>
</reference>
<dbReference type="OrthoDB" id="1488362at2"/>
<sequence>MMNPTADPKNEQEKSPVAEPGKFHLGICMAGAVSAGAYTAGVMDYLIEALEAYEKVRGQPGIPKHQIEIPVMGGASAGGMTAMLTAAALQHEMHPIEHPGPDILAEHKDHILYHSWVDLTDKDMFDRMLKNDDIDGTVVSALNCLFIDEIAERVLKPKDPESISWKPLPSFFPRKLKLFTTLSNLGGFTYNVNFNENGGQRPYYMKVHQDYACFELTSEEQTVNHSPGWMPLNFRTGTNAQVAVDAALATGAFPIGFRARKVTRSKDVVNNNPLFDEKMLRAIQINTDPYQSLNVDGGMINNEPFDKVREVLSTVCGQQEPALYNDYNTFNSTVVMIAPFPSTKPVDIKLFDKLMHVAGLTLSAMVSQMRSKATQVVDAMNESCAGQFLIDPSRELRKTDGTKVDLQGERAIACGALGGFSGFLNKEFRVHDYFLGRHNCKIFLRDYFTIPDHARNENPIFKAGYQGIDTAQYRSKFDGNWQIIPIVGEVDYTFPQLAFSSGSNWPVQNWEAVSKYSGVLKRRVQALILNLVKYKAVQKFFLWIGTRILLRGMIAKAMLSTIKDELNRWQLLK</sequence>
<dbReference type="Gene3D" id="3.40.1090.10">
    <property type="entry name" value="Cytosolic phospholipase A2 catalytic domain"/>
    <property type="match status" value="1"/>
</dbReference>
<feature type="short sequence motif" description="GXSXG" evidence="2">
    <location>
        <begin position="74"/>
        <end position="78"/>
    </location>
</feature>
<feature type="domain" description="PNPLA" evidence="3">
    <location>
        <begin position="27"/>
        <end position="309"/>
    </location>
</feature>
<dbReference type="InterPro" id="IPR016035">
    <property type="entry name" value="Acyl_Trfase/lysoPLipase"/>
</dbReference>
<dbReference type="RefSeq" id="WP_111634958.1">
    <property type="nucleotide sequence ID" value="NZ_QLLR01000020.1"/>
</dbReference>
<accession>A0A327SI14</accession>
<dbReference type="Pfam" id="PF01734">
    <property type="entry name" value="Patatin"/>
    <property type="match status" value="1"/>
</dbReference>
<protein>
    <submittedName>
        <fullName evidence="4">Patatin-like phospholipase</fullName>
    </submittedName>
</protein>
<proteinExistence type="predicted"/>
<dbReference type="InterPro" id="IPR002641">
    <property type="entry name" value="PNPLA_dom"/>
</dbReference>
<evidence type="ECO:0000256" key="1">
    <source>
        <dbReference type="ARBA" id="ARBA00023098"/>
    </source>
</evidence>
<keyword evidence="1 2" id="KW-0443">Lipid metabolism</keyword>
<name>A0A327SI14_9SPHI</name>
<keyword evidence="2" id="KW-0442">Lipid degradation</keyword>
<dbReference type="PROSITE" id="PS51635">
    <property type="entry name" value="PNPLA"/>
    <property type="match status" value="1"/>
</dbReference>
<dbReference type="AlphaFoldDB" id="A0A327SI14"/>
<keyword evidence="2" id="KW-0378">Hydrolase</keyword>
<dbReference type="STRING" id="188932.AY601_0986"/>
<evidence type="ECO:0000256" key="2">
    <source>
        <dbReference type="PROSITE-ProRule" id="PRU01161"/>
    </source>
</evidence>
<gene>
    <name evidence="4" type="ORF">LY11_03544</name>
</gene>
<dbReference type="SUPFAM" id="SSF52151">
    <property type="entry name" value="FabD/lysophospholipase-like"/>
    <property type="match status" value="1"/>
</dbReference>
<feature type="active site" description="Nucleophile" evidence="2">
    <location>
        <position position="76"/>
    </location>
</feature>
<feature type="active site" description="Proton acceptor" evidence="2">
    <location>
        <position position="296"/>
    </location>
</feature>